<reference evidence="2" key="1">
    <citation type="submission" date="2020-10" db="EMBL/GenBank/DDBJ databases">
        <authorList>
            <person name="Gilroy R."/>
        </authorList>
    </citation>
    <scope>NUCLEOTIDE SEQUENCE</scope>
    <source>
        <strain evidence="2">2889</strain>
    </source>
</reference>
<feature type="compositionally biased region" description="Gly residues" evidence="1">
    <location>
        <begin position="36"/>
        <end position="52"/>
    </location>
</feature>
<protein>
    <recommendedName>
        <fullName evidence="4">Molecular chaperone DnaK</fullName>
    </recommendedName>
</protein>
<sequence>SKDLARIDAANTKLNEAWQAASQEMYQAQQQAGANPGAGAGAGANAGAGAGTNAGADYNQTQRMNNQGAGNNGTVTDVPFEEVK</sequence>
<feature type="non-terminal residue" evidence="2">
    <location>
        <position position="1"/>
    </location>
</feature>
<organism evidence="2 3">
    <name type="scientific">Candidatus Pullibacteroides excrementavium</name>
    <dbReference type="NCBI Taxonomy" id="2840905"/>
    <lineage>
        <taxon>Bacteria</taxon>
        <taxon>Pseudomonadati</taxon>
        <taxon>Bacteroidota</taxon>
        <taxon>Bacteroidia</taxon>
        <taxon>Bacteroidales</taxon>
        <taxon>Candidatus Pullibacteroides</taxon>
    </lineage>
</organism>
<gene>
    <name evidence="2" type="ORF">IAB08_03945</name>
</gene>
<feature type="compositionally biased region" description="Polar residues" evidence="1">
    <location>
        <begin position="58"/>
        <end position="75"/>
    </location>
</feature>
<dbReference type="AlphaFoldDB" id="A0A9D9DRP0"/>
<accession>A0A9D9DRP0</accession>
<reference evidence="2" key="2">
    <citation type="journal article" date="2021" name="PeerJ">
        <title>Extensive microbial diversity within the chicken gut microbiome revealed by metagenomics and culture.</title>
        <authorList>
            <person name="Gilroy R."/>
            <person name="Ravi A."/>
            <person name="Getino M."/>
            <person name="Pursley I."/>
            <person name="Horton D.L."/>
            <person name="Alikhan N.F."/>
            <person name="Baker D."/>
            <person name="Gharbi K."/>
            <person name="Hall N."/>
            <person name="Watson M."/>
            <person name="Adriaenssens E.M."/>
            <person name="Foster-Nyarko E."/>
            <person name="Jarju S."/>
            <person name="Secka A."/>
            <person name="Antonio M."/>
            <person name="Oren A."/>
            <person name="Chaudhuri R.R."/>
            <person name="La Ragione R."/>
            <person name="Hildebrand F."/>
            <person name="Pallen M.J."/>
        </authorList>
    </citation>
    <scope>NUCLEOTIDE SEQUENCE</scope>
    <source>
        <strain evidence="2">2889</strain>
    </source>
</reference>
<feature type="region of interest" description="Disordered" evidence="1">
    <location>
        <begin position="23"/>
        <end position="84"/>
    </location>
</feature>
<evidence type="ECO:0000256" key="1">
    <source>
        <dbReference type="SAM" id="MobiDB-lite"/>
    </source>
</evidence>
<name>A0A9D9DRP0_9BACT</name>
<evidence type="ECO:0000313" key="3">
    <source>
        <dbReference type="Proteomes" id="UP000823612"/>
    </source>
</evidence>
<comment type="caution">
    <text evidence="2">The sequence shown here is derived from an EMBL/GenBank/DDBJ whole genome shotgun (WGS) entry which is preliminary data.</text>
</comment>
<proteinExistence type="predicted"/>
<dbReference type="EMBL" id="JADIMZ010000058">
    <property type="protein sequence ID" value="MBO8432431.1"/>
    <property type="molecule type" value="Genomic_DNA"/>
</dbReference>
<evidence type="ECO:0000313" key="2">
    <source>
        <dbReference type="EMBL" id="MBO8432431.1"/>
    </source>
</evidence>
<evidence type="ECO:0008006" key="4">
    <source>
        <dbReference type="Google" id="ProtNLM"/>
    </source>
</evidence>
<dbReference type="Proteomes" id="UP000823612">
    <property type="component" value="Unassembled WGS sequence"/>
</dbReference>